<keyword evidence="2 10" id="KW-0479">Metal-binding</keyword>
<keyword evidence="7 10" id="KW-0238">DNA-binding</keyword>
<keyword evidence="3 10" id="KW-0255">Endonuclease</keyword>
<dbReference type="EC" id="3.1.-.-" evidence="10"/>
<organism evidence="11 12">
    <name type="scientific">Candidatus Ryanbacteria bacterium CG10_big_fil_rev_8_21_14_0_10_43_42</name>
    <dbReference type="NCBI Taxonomy" id="1974864"/>
    <lineage>
        <taxon>Bacteria</taxon>
        <taxon>Candidatus Ryaniibacteriota</taxon>
    </lineage>
</organism>
<evidence type="ECO:0000256" key="2">
    <source>
        <dbReference type="ARBA" id="ARBA00022723"/>
    </source>
</evidence>
<evidence type="ECO:0000256" key="10">
    <source>
        <dbReference type="HAMAP-Rule" id="MF_01470"/>
    </source>
</evidence>
<dbReference type="Proteomes" id="UP000229098">
    <property type="component" value="Unassembled WGS sequence"/>
</dbReference>
<evidence type="ECO:0000313" key="11">
    <source>
        <dbReference type="EMBL" id="PJE64040.1"/>
    </source>
</evidence>
<dbReference type="GO" id="GO:0051607">
    <property type="term" value="P:defense response to virus"/>
    <property type="evidence" value="ECO:0007669"/>
    <property type="project" value="UniProtKB-UniRule"/>
</dbReference>
<dbReference type="GO" id="GO:0016787">
    <property type="term" value="F:hydrolase activity"/>
    <property type="evidence" value="ECO:0007669"/>
    <property type="project" value="UniProtKB-KW"/>
</dbReference>
<dbReference type="Pfam" id="PF01867">
    <property type="entry name" value="Cas_Cas1"/>
    <property type="match status" value="1"/>
</dbReference>
<comment type="function">
    <text evidence="10">CRISPR (clustered regularly interspaced short palindromic repeat), is an adaptive immune system that provides protection against mobile genetic elements (viruses, transposable elements and conjugative plasmids). CRISPR clusters contain spacers, sequences complementary to antecedent mobile elements, and target invading nucleic acids. CRISPR clusters are transcribed and processed into CRISPR RNA (crRNA). Acts as a dsDNA endonuclease. Involved in the integration of spacer DNA into the CRISPR cassette.</text>
</comment>
<dbReference type="HAMAP" id="MF_01470">
    <property type="entry name" value="Cas1"/>
    <property type="match status" value="1"/>
</dbReference>
<reference evidence="12" key="1">
    <citation type="submission" date="2017-09" db="EMBL/GenBank/DDBJ databases">
        <title>Depth-based differentiation of microbial function through sediment-hosted aquifers and enrichment of novel symbionts in the deep terrestrial subsurface.</title>
        <authorList>
            <person name="Probst A.J."/>
            <person name="Ladd B."/>
            <person name="Jarett J.K."/>
            <person name="Geller-Mcgrath D.E."/>
            <person name="Sieber C.M.K."/>
            <person name="Emerson J.B."/>
            <person name="Anantharaman K."/>
            <person name="Thomas B.C."/>
            <person name="Malmstrom R."/>
            <person name="Stieglmeier M."/>
            <person name="Klingl A."/>
            <person name="Woyke T."/>
            <person name="Ryan C.M."/>
            <person name="Banfield J.F."/>
        </authorList>
    </citation>
    <scope>NUCLEOTIDE SEQUENCE [LARGE SCALE GENOMIC DNA]</scope>
</reference>
<evidence type="ECO:0000256" key="3">
    <source>
        <dbReference type="ARBA" id="ARBA00022759"/>
    </source>
</evidence>
<comment type="caution">
    <text evidence="11">The sequence shown here is derived from an EMBL/GenBank/DDBJ whole genome shotgun (WGS) entry which is preliminary data.</text>
</comment>
<feature type="binding site" evidence="10">
    <location>
        <position position="222"/>
    </location>
    <ligand>
        <name>Mn(2+)</name>
        <dbReference type="ChEBI" id="CHEBI:29035"/>
    </ligand>
</feature>
<keyword evidence="8 10" id="KW-0464">Manganese</keyword>
<evidence type="ECO:0000256" key="5">
    <source>
        <dbReference type="ARBA" id="ARBA00022842"/>
    </source>
</evidence>
<dbReference type="InterPro" id="IPR027617">
    <property type="entry name" value="Cas1_PREFRAN"/>
</dbReference>
<dbReference type="AlphaFoldDB" id="A0A2M8KVW3"/>
<dbReference type="Gene3D" id="1.20.120.920">
    <property type="entry name" value="CRISPR-associated endonuclease Cas1, C-terminal domain"/>
    <property type="match status" value="1"/>
</dbReference>
<protein>
    <recommendedName>
        <fullName evidence="10">CRISPR-associated endonuclease Cas1</fullName>
        <ecNumber evidence="10">3.1.-.-</ecNumber>
    </recommendedName>
</protein>
<dbReference type="Gene3D" id="3.100.10.20">
    <property type="entry name" value="CRISPR-associated endonuclease Cas1, N-terminal domain"/>
    <property type="match status" value="1"/>
</dbReference>
<dbReference type="CDD" id="cd09634">
    <property type="entry name" value="Cas1_I-II-III"/>
    <property type="match status" value="1"/>
</dbReference>
<comment type="subunit">
    <text evidence="9 10">Homodimer, forms a heterotetramer with a Cas2 homodimer.</text>
</comment>
<evidence type="ECO:0000256" key="7">
    <source>
        <dbReference type="ARBA" id="ARBA00023125"/>
    </source>
</evidence>
<keyword evidence="1 10" id="KW-0540">Nuclease</keyword>
<evidence type="ECO:0000256" key="8">
    <source>
        <dbReference type="ARBA" id="ARBA00023211"/>
    </source>
</evidence>
<keyword evidence="6 10" id="KW-0051">Antiviral defense</keyword>
<accession>A0A2M8KVW3</accession>
<comment type="cofactor">
    <cofactor evidence="10">
        <name>Mg(2+)</name>
        <dbReference type="ChEBI" id="CHEBI:18420"/>
    </cofactor>
    <cofactor evidence="10">
        <name>Mn(2+)</name>
        <dbReference type="ChEBI" id="CHEBI:29035"/>
    </cofactor>
</comment>
<dbReference type="InterPro" id="IPR042211">
    <property type="entry name" value="CRISPR-assoc_Cas1_N"/>
</dbReference>
<evidence type="ECO:0000313" key="12">
    <source>
        <dbReference type="Proteomes" id="UP000229098"/>
    </source>
</evidence>
<keyword evidence="5 10" id="KW-0460">Magnesium</keyword>
<dbReference type="GO" id="GO:0003677">
    <property type="term" value="F:DNA binding"/>
    <property type="evidence" value="ECO:0007669"/>
    <property type="project" value="UniProtKB-KW"/>
</dbReference>
<dbReference type="EMBL" id="PFEF01000010">
    <property type="protein sequence ID" value="PJE64040.1"/>
    <property type="molecule type" value="Genomic_DNA"/>
</dbReference>
<evidence type="ECO:0000256" key="1">
    <source>
        <dbReference type="ARBA" id="ARBA00022722"/>
    </source>
</evidence>
<dbReference type="InterPro" id="IPR050646">
    <property type="entry name" value="Cas1"/>
</dbReference>
<evidence type="ECO:0000256" key="6">
    <source>
        <dbReference type="ARBA" id="ARBA00023118"/>
    </source>
</evidence>
<evidence type="ECO:0000256" key="4">
    <source>
        <dbReference type="ARBA" id="ARBA00022801"/>
    </source>
</evidence>
<evidence type="ECO:0000256" key="9">
    <source>
        <dbReference type="ARBA" id="ARBA00038592"/>
    </source>
</evidence>
<dbReference type="InterPro" id="IPR002729">
    <property type="entry name" value="CRISPR-assoc_Cas1"/>
</dbReference>
<gene>
    <name evidence="10" type="primary">cas1</name>
    <name evidence="11" type="ORF">COU90_04170</name>
</gene>
<dbReference type="GO" id="GO:0046872">
    <property type="term" value="F:metal ion binding"/>
    <property type="evidence" value="ECO:0007669"/>
    <property type="project" value="UniProtKB-UniRule"/>
</dbReference>
<sequence>MLTLPDFREKQMLFVHAEWGTRSSLRFLNDNIVFSKDGKVVNRASCHKVFAVFIMGDMMITSRLLQKAGTHAISLFFLRNNFEVFAPFAAKAEGNYLLRMKQYGLSEDEEFSIAKHIVANKIENQNRLLLSRKKGADKEEMEQMRERIKNALNGQELLGIEGEYSRKFFSGYFSEINWWKRMPRVKPDVSNFLLDMGYTYLFNFVDALLRLHGFDTYKGVYHKLFFQRKSLACDIVEPFRCIIDRQLLKAYNLKQVHEGDFDIVHKKVTLPFDKQKKYTSLFLQVIMDQKEEIFSYVHEYYRHMMDTKNDMPKFNIKTK</sequence>
<dbReference type="NCBIfam" id="TIGR00287">
    <property type="entry name" value="cas1"/>
    <property type="match status" value="1"/>
</dbReference>
<proteinExistence type="inferred from homology"/>
<dbReference type="GO" id="GO:0004520">
    <property type="term" value="F:DNA endonuclease activity"/>
    <property type="evidence" value="ECO:0007669"/>
    <property type="project" value="InterPro"/>
</dbReference>
<comment type="similarity">
    <text evidence="10">Belongs to the CRISPR-associated endonuclease Cas1 family.</text>
</comment>
<feature type="binding site" evidence="10">
    <location>
        <position position="161"/>
    </location>
    <ligand>
        <name>Mn(2+)</name>
        <dbReference type="ChEBI" id="CHEBI:29035"/>
    </ligand>
</feature>
<dbReference type="PANTHER" id="PTHR34353:SF2">
    <property type="entry name" value="CRISPR-ASSOCIATED ENDONUCLEASE CAS1 1"/>
    <property type="match status" value="1"/>
</dbReference>
<keyword evidence="4 10" id="KW-0378">Hydrolase</keyword>
<feature type="binding site" evidence="10">
    <location>
        <position position="237"/>
    </location>
    <ligand>
        <name>Mn(2+)</name>
        <dbReference type="ChEBI" id="CHEBI:29035"/>
    </ligand>
</feature>
<name>A0A2M8KVW3_9BACT</name>
<dbReference type="GO" id="GO:0043571">
    <property type="term" value="P:maintenance of CRISPR repeat elements"/>
    <property type="evidence" value="ECO:0007669"/>
    <property type="project" value="UniProtKB-UniRule"/>
</dbReference>
<dbReference type="PANTHER" id="PTHR34353">
    <property type="entry name" value="CRISPR-ASSOCIATED ENDONUCLEASE CAS1 1"/>
    <property type="match status" value="1"/>
</dbReference>
<dbReference type="NCBIfam" id="TIGR04329">
    <property type="entry name" value="cas1_PREFRAN"/>
    <property type="match status" value="1"/>
</dbReference>
<dbReference type="InterPro" id="IPR042206">
    <property type="entry name" value="CRISPR-assoc_Cas1_C"/>
</dbReference>